<accession>M0JES6</accession>
<organism evidence="2 3">
    <name type="scientific">Haloarcula marismortui ATCC 33800</name>
    <dbReference type="NCBI Taxonomy" id="662476"/>
    <lineage>
        <taxon>Archaea</taxon>
        <taxon>Methanobacteriati</taxon>
        <taxon>Methanobacteriota</taxon>
        <taxon>Stenosarchaea group</taxon>
        <taxon>Halobacteria</taxon>
        <taxon>Halobacteriales</taxon>
        <taxon>Haloarculaceae</taxon>
        <taxon>Haloarcula</taxon>
    </lineage>
</organism>
<evidence type="ECO:0000313" key="2">
    <source>
        <dbReference type="EMBL" id="EMA06180.1"/>
    </source>
</evidence>
<protein>
    <submittedName>
        <fullName evidence="2">Uncharacterized protein</fullName>
    </submittedName>
</protein>
<sequence>MPEQGACNPGKGEGDASTNDDKLDFGHGLYTRWGLLERLKSEVVVLMGRIIAHISEVASEFGESIVRPGPTDGALRIDVVRCLASIPFFATGLRRWYIAKIRDVKRLEISGIAHGVLGG</sequence>
<comment type="caution">
    <text evidence="2">The sequence shown here is derived from an EMBL/GenBank/DDBJ whole genome shotgun (WGS) entry which is preliminary data.</text>
</comment>
<reference evidence="2 3" key="1">
    <citation type="journal article" date="2014" name="PLoS Genet.">
        <title>Phylogenetically driven sequencing of extremely halophilic archaea reveals strategies for static and dynamic osmo-response.</title>
        <authorList>
            <person name="Becker E.A."/>
            <person name="Seitzer P.M."/>
            <person name="Tritt A."/>
            <person name="Larsen D."/>
            <person name="Krusor M."/>
            <person name="Yao A.I."/>
            <person name="Wu D."/>
            <person name="Madern D."/>
            <person name="Eisen J.A."/>
            <person name="Darling A.E."/>
            <person name="Facciotti M.T."/>
        </authorList>
    </citation>
    <scope>NUCLEOTIDE SEQUENCE [LARGE SCALE GENOMIC DNA]</scope>
    <source>
        <strain evidence="2 3">ATCC 33800</strain>
    </source>
</reference>
<gene>
    <name evidence="2" type="ORF">C436_21825</name>
</gene>
<dbReference type="Proteomes" id="UP000011659">
    <property type="component" value="Unassembled WGS sequence"/>
</dbReference>
<dbReference type="AlphaFoldDB" id="M0JES6"/>
<proteinExistence type="predicted"/>
<evidence type="ECO:0000256" key="1">
    <source>
        <dbReference type="SAM" id="MobiDB-lite"/>
    </source>
</evidence>
<dbReference type="EMBL" id="AOLR01000080">
    <property type="protein sequence ID" value="EMA06180.1"/>
    <property type="molecule type" value="Genomic_DNA"/>
</dbReference>
<name>M0JES6_9EURY</name>
<evidence type="ECO:0000313" key="3">
    <source>
        <dbReference type="Proteomes" id="UP000011659"/>
    </source>
</evidence>
<feature type="region of interest" description="Disordered" evidence="1">
    <location>
        <begin position="1"/>
        <end position="22"/>
    </location>
</feature>
<keyword evidence="3" id="KW-1185">Reference proteome</keyword>